<dbReference type="InterPro" id="IPR056271">
    <property type="entry name" value="CDGP_dom"/>
</dbReference>
<dbReference type="RefSeq" id="WP_163923192.1">
    <property type="nucleotide sequence ID" value="NZ_AP022593.1"/>
</dbReference>
<name>A0A7I7S4Q8_9MYCO</name>
<dbReference type="EMBL" id="AP022593">
    <property type="protein sequence ID" value="BBY51872.1"/>
    <property type="molecule type" value="Genomic_DNA"/>
</dbReference>
<organism evidence="3 4">
    <name type="scientific">Mycolicibacterium arabiense</name>
    <dbReference type="NCBI Taxonomy" id="1286181"/>
    <lineage>
        <taxon>Bacteria</taxon>
        <taxon>Bacillati</taxon>
        <taxon>Actinomycetota</taxon>
        <taxon>Actinomycetes</taxon>
        <taxon>Mycobacteriales</taxon>
        <taxon>Mycobacteriaceae</taxon>
        <taxon>Mycolicibacterium</taxon>
    </lineage>
</organism>
<evidence type="ECO:0000313" key="3">
    <source>
        <dbReference type="EMBL" id="BBY51872.1"/>
    </source>
</evidence>
<sequence length="95" mass="10474">MSKHSAARGLLAATMAFTAAGVVFAAPADAGCETHDEYQYCDMPIQPDGTFDRCLIVFGYGVSGVGKHRDGRLKCYRIDPSKFYPWGEPRYHIDP</sequence>
<dbReference type="AlphaFoldDB" id="A0A7I7S4Q8"/>
<keyword evidence="4" id="KW-1185">Reference proteome</keyword>
<gene>
    <name evidence="3" type="ORF">MARA_53400</name>
</gene>
<reference evidence="3 4" key="1">
    <citation type="journal article" date="2019" name="Emerg. Microbes Infect.">
        <title>Comprehensive subspecies identification of 175 nontuberculous mycobacteria species based on 7547 genomic profiles.</title>
        <authorList>
            <person name="Matsumoto Y."/>
            <person name="Kinjo T."/>
            <person name="Motooka D."/>
            <person name="Nabeya D."/>
            <person name="Jung N."/>
            <person name="Uechi K."/>
            <person name="Horii T."/>
            <person name="Iida T."/>
            <person name="Fujita J."/>
            <person name="Nakamura S."/>
        </authorList>
    </citation>
    <scope>NUCLEOTIDE SEQUENCE [LARGE SCALE GENOMIC DNA]</scope>
    <source>
        <strain evidence="3 4">JCM 18538</strain>
    </source>
</reference>
<feature type="domain" description="CDGP" evidence="2">
    <location>
        <begin position="31"/>
        <end position="94"/>
    </location>
</feature>
<evidence type="ECO:0000259" key="2">
    <source>
        <dbReference type="Pfam" id="PF24238"/>
    </source>
</evidence>
<feature type="signal peptide" evidence="1">
    <location>
        <begin position="1"/>
        <end position="25"/>
    </location>
</feature>
<accession>A0A7I7S4Q8</accession>
<evidence type="ECO:0000313" key="4">
    <source>
        <dbReference type="Proteomes" id="UP000467428"/>
    </source>
</evidence>
<dbReference type="Proteomes" id="UP000467428">
    <property type="component" value="Chromosome"/>
</dbReference>
<protein>
    <recommendedName>
        <fullName evidence="2">CDGP domain-containing protein</fullName>
    </recommendedName>
</protein>
<dbReference type="Pfam" id="PF24238">
    <property type="entry name" value="CDGP"/>
    <property type="match status" value="1"/>
</dbReference>
<feature type="chain" id="PRO_5029550379" description="CDGP domain-containing protein" evidence="1">
    <location>
        <begin position="26"/>
        <end position="95"/>
    </location>
</feature>
<keyword evidence="1" id="KW-0732">Signal</keyword>
<evidence type="ECO:0000256" key="1">
    <source>
        <dbReference type="SAM" id="SignalP"/>
    </source>
</evidence>
<proteinExistence type="predicted"/>
<dbReference type="KEGG" id="marz:MARA_53400"/>
<geneLocation type="plasmid" evidence="4">
    <name>pjcm18538 dna</name>
</geneLocation>